<dbReference type="AlphaFoldDB" id="A0A3Q8IPW3"/>
<dbReference type="PANTHER" id="PTHR45625:SF2">
    <property type="entry name" value="PEPTIDYL-PROLYL CIS-TRANS ISOMERASE-LIKE 3"/>
    <property type="match status" value="1"/>
</dbReference>
<name>A0A3Q8IPW3_LEIDO</name>
<dbReference type="Pfam" id="PF00160">
    <property type="entry name" value="Pro_isomerase"/>
    <property type="match status" value="1"/>
</dbReference>
<dbReference type="InterPro" id="IPR002130">
    <property type="entry name" value="Cyclophilin-type_PPIase_dom"/>
</dbReference>
<keyword evidence="4" id="KW-1185">Reference proteome</keyword>
<dbReference type="FunFam" id="2.40.100.10:FF:000072">
    <property type="entry name" value="Peptidyl-prolyl cis-trans isomerase"/>
    <property type="match status" value="1"/>
</dbReference>
<evidence type="ECO:0000259" key="2">
    <source>
        <dbReference type="PROSITE" id="PS50072"/>
    </source>
</evidence>
<protein>
    <submittedName>
        <fullName evidence="3">Cyclophilin 7, putative</fullName>
        <ecNumber evidence="3">5.2.1.8</ecNumber>
    </submittedName>
</protein>
<dbReference type="PANTHER" id="PTHR45625">
    <property type="entry name" value="PEPTIDYL-PROLYL CIS-TRANS ISOMERASE-RELATED"/>
    <property type="match status" value="1"/>
</dbReference>
<dbReference type="Proteomes" id="UP000274082">
    <property type="component" value="Chromosome 35"/>
</dbReference>
<organism evidence="3 4">
    <name type="scientific">Leishmania donovani</name>
    <dbReference type="NCBI Taxonomy" id="5661"/>
    <lineage>
        <taxon>Eukaryota</taxon>
        <taxon>Discoba</taxon>
        <taxon>Euglenozoa</taxon>
        <taxon>Kinetoplastea</taxon>
        <taxon>Metakinetoplastina</taxon>
        <taxon>Trypanosomatida</taxon>
        <taxon>Trypanosomatidae</taxon>
        <taxon>Leishmaniinae</taxon>
        <taxon>Leishmania</taxon>
    </lineage>
</organism>
<sequence>MAVVLHTTVGDLPVLLHYQTCPLASFNFLALCASGYYDGCTFYRHFPGILLQTGDPTNTGKGGESIFAQLPFVANTADGDEGGDAVSSEAASVAAAGILPRRYFHDEGFGVTTHAQRGTLSMAHKGTRADTNASQFFITTSPQSSFDGFYTAFGVVDLNGVYSASEAAVVAEVASCPEGEVAGSSLAIAEPDAVGGAAPRCGDAVLTALEVASAKVDEKNVVQLASRARITNVTVLYNPFAEGKMKL</sequence>
<dbReference type="PROSITE" id="PS50072">
    <property type="entry name" value="CSA_PPIASE_2"/>
    <property type="match status" value="1"/>
</dbReference>
<feature type="domain" description="PPIase cyclophilin-type" evidence="2">
    <location>
        <begin position="1"/>
        <end position="160"/>
    </location>
</feature>
<dbReference type="EMBL" id="CP029534">
    <property type="protein sequence ID" value="AYU83166.1"/>
    <property type="molecule type" value="Genomic_DNA"/>
</dbReference>
<reference evidence="3 4" key="1">
    <citation type="journal article" date="2018" name="Sci. Rep.">
        <title>A complete Leishmania donovani reference genome identifies novel genetic variations associated with virulence.</title>
        <authorList>
            <person name="Lypaczewski P."/>
            <person name="Hoshizaki J."/>
            <person name="Zhang W.-W."/>
            <person name="McCall L.-I."/>
            <person name="Torcivia-Rodriguez J."/>
            <person name="Simonyan V."/>
            <person name="Kaur A."/>
            <person name="Dewar K."/>
            <person name="Matlashewski G."/>
        </authorList>
    </citation>
    <scope>NUCLEOTIDE SEQUENCE [LARGE SCALE GENOMIC DNA]</scope>
    <source>
        <strain evidence="3 4">LdCL</strain>
    </source>
</reference>
<dbReference type="EC" id="5.2.1.8" evidence="3"/>
<dbReference type="VEuPathDB" id="TriTrypDB:LdBPK_353660.1"/>
<dbReference type="VEuPathDB" id="TriTrypDB:LDHU3_35.4800"/>
<dbReference type="GO" id="GO:0071013">
    <property type="term" value="C:catalytic step 2 spliceosome"/>
    <property type="evidence" value="ECO:0007669"/>
    <property type="project" value="TreeGrafter"/>
</dbReference>
<dbReference type="SUPFAM" id="SSF50891">
    <property type="entry name" value="Cyclophilin-like"/>
    <property type="match status" value="1"/>
</dbReference>
<proteinExistence type="predicted"/>
<gene>
    <name evidence="3" type="ORF">LdCL_350041600</name>
</gene>
<evidence type="ECO:0000313" key="3">
    <source>
        <dbReference type="EMBL" id="AYU83166.1"/>
    </source>
</evidence>
<dbReference type="GO" id="GO:0003755">
    <property type="term" value="F:peptidyl-prolyl cis-trans isomerase activity"/>
    <property type="evidence" value="ECO:0007669"/>
    <property type="project" value="UniProtKB-EC"/>
</dbReference>
<evidence type="ECO:0000256" key="1">
    <source>
        <dbReference type="ARBA" id="ARBA00000971"/>
    </source>
</evidence>
<accession>A0A3Q8IPW3</accession>
<evidence type="ECO:0000313" key="4">
    <source>
        <dbReference type="Proteomes" id="UP000274082"/>
    </source>
</evidence>
<dbReference type="VEuPathDB" id="TriTrypDB:LdCL_350041600"/>
<dbReference type="OrthoDB" id="271386at2759"/>
<dbReference type="InterPro" id="IPR044666">
    <property type="entry name" value="Cyclophilin_A-like"/>
</dbReference>
<keyword evidence="3" id="KW-0413">Isomerase</keyword>
<dbReference type="InterPro" id="IPR029000">
    <property type="entry name" value="Cyclophilin-like_dom_sf"/>
</dbReference>
<dbReference type="Gene3D" id="2.40.100.10">
    <property type="entry name" value="Cyclophilin-like"/>
    <property type="match status" value="1"/>
</dbReference>
<comment type="catalytic activity">
    <reaction evidence="1">
        <text>[protein]-peptidylproline (omega=180) = [protein]-peptidylproline (omega=0)</text>
        <dbReference type="Rhea" id="RHEA:16237"/>
        <dbReference type="Rhea" id="RHEA-COMP:10747"/>
        <dbReference type="Rhea" id="RHEA-COMP:10748"/>
        <dbReference type="ChEBI" id="CHEBI:83833"/>
        <dbReference type="ChEBI" id="CHEBI:83834"/>
        <dbReference type="EC" id="5.2.1.8"/>
    </reaction>
</comment>